<dbReference type="RefSeq" id="WP_218561518.1">
    <property type="nucleotide sequence ID" value="NZ_CP076642.1"/>
</dbReference>
<evidence type="ECO:0000256" key="5">
    <source>
        <dbReference type="ARBA" id="ARBA00022741"/>
    </source>
</evidence>
<dbReference type="InterPro" id="IPR001789">
    <property type="entry name" value="Sig_transdc_resp-reg_receiver"/>
</dbReference>
<dbReference type="PANTHER" id="PTHR45339:SF1">
    <property type="entry name" value="HYBRID SIGNAL TRANSDUCTION HISTIDINE KINASE J"/>
    <property type="match status" value="1"/>
</dbReference>
<evidence type="ECO:0000256" key="6">
    <source>
        <dbReference type="ARBA" id="ARBA00022777"/>
    </source>
</evidence>
<dbReference type="SMART" id="SM00448">
    <property type="entry name" value="REC"/>
    <property type="match status" value="1"/>
</dbReference>
<dbReference type="PROSITE" id="PS50110">
    <property type="entry name" value="RESPONSE_REGULATORY"/>
    <property type="match status" value="1"/>
</dbReference>
<dbReference type="EMBL" id="CP076642">
    <property type="protein sequence ID" value="QXO15482.1"/>
    <property type="molecule type" value="Genomic_DNA"/>
</dbReference>
<dbReference type="AlphaFoldDB" id="A0A975YLB9"/>
<name>A0A975YLB9_9VIBR</name>
<dbReference type="FunFam" id="1.10.287.130:FF:000002">
    <property type="entry name" value="Two-component osmosensing histidine kinase"/>
    <property type="match status" value="1"/>
</dbReference>
<evidence type="ECO:0000256" key="8">
    <source>
        <dbReference type="ARBA" id="ARBA00022840"/>
    </source>
</evidence>
<organism evidence="16 17">
    <name type="scientific">Vibrio ostreae</name>
    <dbReference type="NCBI Taxonomy" id="2841925"/>
    <lineage>
        <taxon>Bacteria</taxon>
        <taxon>Pseudomonadati</taxon>
        <taxon>Pseudomonadota</taxon>
        <taxon>Gammaproteobacteria</taxon>
        <taxon>Vibrionales</taxon>
        <taxon>Vibrionaceae</taxon>
        <taxon>Vibrio</taxon>
    </lineage>
</organism>
<keyword evidence="9" id="KW-0902">Two-component regulatory system</keyword>
<evidence type="ECO:0000256" key="4">
    <source>
        <dbReference type="ARBA" id="ARBA00022679"/>
    </source>
</evidence>
<proteinExistence type="predicted"/>
<keyword evidence="6" id="KW-0418">Kinase</keyword>
<dbReference type="CDD" id="cd16922">
    <property type="entry name" value="HATPase_EvgS-ArcB-TorS-like"/>
    <property type="match status" value="1"/>
</dbReference>
<comment type="subunit">
    <text evidence="10">At low DSF concentrations, interacts with RpfF.</text>
</comment>
<dbReference type="EC" id="2.7.13.3" evidence="2"/>
<evidence type="ECO:0000256" key="1">
    <source>
        <dbReference type="ARBA" id="ARBA00000085"/>
    </source>
</evidence>
<keyword evidence="4" id="KW-0808">Transferase</keyword>
<dbReference type="Proteomes" id="UP000694232">
    <property type="component" value="Chromosome 2"/>
</dbReference>
<dbReference type="CDD" id="cd17546">
    <property type="entry name" value="REC_hyHK_CKI1_RcsC-like"/>
    <property type="match status" value="1"/>
</dbReference>
<evidence type="ECO:0000313" key="16">
    <source>
        <dbReference type="EMBL" id="QXO15482.1"/>
    </source>
</evidence>
<feature type="domain" description="Histidine kinase" evidence="14">
    <location>
        <begin position="396"/>
        <end position="615"/>
    </location>
</feature>
<keyword evidence="17" id="KW-1185">Reference proteome</keyword>
<gene>
    <name evidence="16" type="ORF">KNV97_03395</name>
</gene>
<feature type="domain" description="Response regulatory" evidence="15">
    <location>
        <begin position="762"/>
        <end position="882"/>
    </location>
</feature>
<evidence type="ECO:0000313" key="17">
    <source>
        <dbReference type="Proteomes" id="UP000694232"/>
    </source>
</evidence>
<dbReference type="InterPro" id="IPR005467">
    <property type="entry name" value="His_kinase_dom"/>
</dbReference>
<keyword evidence="13" id="KW-0812">Transmembrane</keyword>
<evidence type="ECO:0000256" key="10">
    <source>
        <dbReference type="ARBA" id="ARBA00064003"/>
    </source>
</evidence>
<evidence type="ECO:0000256" key="12">
    <source>
        <dbReference type="PROSITE-ProRule" id="PRU00169"/>
    </source>
</evidence>
<dbReference type="Pfam" id="PF02518">
    <property type="entry name" value="HATPase_c"/>
    <property type="match status" value="1"/>
</dbReference>
<dbReference type="SMART" id="SM00388">
    <property type="entry name" value="HisKA"/>
    <property type="match status" value="1"/>
</dbReference>
<evidence type="ECO:0000256" key="11">
    <source>
        <dbReference type="ARBA" id="ARBA00068150"/>
    </source>
</evidence>
<keyword evidence="8" id="KW-0067">ATP-binding</keyword>
<feature type="transmembrane region" description="Helical" evidence="13">
    <location>
        <begin position="298"/>
        <end position="321"/>
    </location>
</feature>
<evidence type="ECO:0000256" key="9">
    <source>
        <dbReference type="ARBA" id="ARBA00023012"/>
    </source>
</evidence>
<keyword evidence="13" id="KW-1133">Transmembrane helix</keyword>
<dbReference type="PROSITE" id="PS50109">
    <property type="entry name" value="HIS_KIN"/>
    <property type="match status" value="1"/>
</dbReference>
<dbReference type="Pfam" id="PF00072">
    <property type="entry name" value="Response_reg"/>
    <property type="match status" value="1"/>
</dbReference>
<dbReference type="FunFam" id="3.30.565.10:FF:000010">
    <property type="entry name" value="Sensor histidine kinase RcsC"/>
    <property type="match status" value="1"/>
</dbReference>
<evidence type="ECO:0000256" key="13">
    <source>
        <dbReference type="SAM" id="Phobius"/>
    </source>
</evidence>
<evidence type="ECO:0000259" key="14">
    <source>
        <dbReference type="PROSITE" id="PS50109"/>
    </source>
</evidence>
<comment type="catalytic activity">
    <reaction evidence="1">
        <text>ATP + protein L-histidine = ADP + protein N-phospho-L-histidine.</text>
        <dbReference type="EC" id="2.7.13.3"/>
    </reaction>
</comment>
<keyword evidence="13" id="KW-0472">Membrane</keyword>
<evidence type="ECO:0000256" key="2">
    <source>
        <dbReference type="ARBA" id="ARBA00012438"/>
    </source>
</evidence>
<keyword evidence="7" id="KW-0378">Hydrolase</keyword>
<reference evidence="16" key="1">
    <citation type="submission" date="2021-06" db="EMBL/GenBank/DDBJ databases">
        <title>Vibrio nov. sp., novel gut bacterium isolated from Yellow Sea oyster.</title>
        <authorList>
            <person name="Muhammad N."/>
            <person name="Nguyen T.H."/>
            <person name="Lee Y.-J."/>
            <person name="Ko J."/>
            <person name="Kim S.-G."/>
        </authorList>
    </citation>
    <scope>NUCLEOTIDE SEQUENCE</scope>
    <source>
        <strain evidence="16">OG9-811</strain>
    </source>
</reference>
<dbReference type="InterPro" id="IPR003661">
    <property type="entry name" value="HisK_dim/P_dom"/>
</dbReference>
<keyword evidence="3 12" id="KW-0597">Phosphoprotein</keyword>
<protein>
    <recommendedName>
        <fullName evidence="11">Sensory/regulatory protein RpfC</fullName>
        <ecNumber evidence="2">2.7.13.3</ecNumber>
    </recommendedName>
</protein>
<dbReference type="Pfam" id="PF00512">
    <property type="entry name" value="HisKA"/>
    <property type="match status" value="1"/>
</dbReference>
<dbReference type="InterPro" id="IPR003594">
    <property type="entry name" value="HATPase_dom"/>
</dbReference>
<evidence type="ECO:0000256" key="7">
    <source>
        <dbReference type="ARBA" id="ARBA00022801"/>
    </source>
</evidence>
<dbReference type="GO" id="GO:0005524">
    <property type="term" value="F:ATP binding"/>
    <property type="evidence" value="ECO:0007669"/>
    <property type="project" value="UniProtKB-KW"/>
</dbReference>
<feature type="modified residue" description="4-aspartylphosphate" evidence="12">
    <location>
        <position position="812"/>
    </location>
</feature>
<dbReference type="SMART" id="SM00387">
    <property type="entry name" value="HATPase_c"/>
    <property type="match status" value="1"/>
</dbReference>
<keyword evidence="5" id="KW-0547">Nucleotide-binding</keyword>
<dbReference type="GO" id="GO:0016787">
    <property type="term" value="F:hydrolase activity"/>
    <property type="evidence" value="ECO:0007669"/>
    <property type="project" value="UniProtKB-KW"/>
</dbReference>
<dbReference type="GO" id="GO:0000155">
    <property type="term" value="F:phosphorelay sensor kinase activity"/>
    <property type="evidence" value="ECO:0007669"/>
    <property type="project" value="InterPro"/>
</dbReference>
<evidence type="ECO:0000256" key="3">
    <source>
        <dbReference type="ARBA" id="ARBA00022553"/>
    </source>
</evidence>
<sequence length="884" mass="99589">MFIVNRFSIKARLVLLCLLPMVVIAWGTWTLFSQFQSQLLAYQSSTQKVTALNYVANATHSFYHLLSRRLNDDPLDFYIEQLESELSQLSEFFAPSVTRLVAANSDLLIRNNIAELRSMAQEVRTAPLEDVRQYGTWAFDLIYELNLEIQKTINHDAPAEIHHLDTIYDELSWFLYWMQREAWFLRDLARSETLTKQQVGQYLRIAENEQLYLERFIDSGASSVQLEQIVKLFAQQDFRQGALVREKILQQDVSPSELAGYVKTLDNRQASIQKLFVGFSDHLAAQIAHRSQQDQQRIILVSVVVFLVFMLLLFLGLGTFYRISTKLNRILDTMWRMQDKRDQVQLIDIDGNDEFSDFATNLNHIIEEVQLHEASLIQAKEDAIAANRAKSSFLANMSHEIRTPLNGIIGMTEVLGTSGLTANQQDILSDIDSSSQALLILLNDILDLSKIEAGSLTLTSNPFNFAELVYDTVNLVNLRAVTQHDELSIQLDPALPLLVVADEFRVKQILMNLLSNAVKFTKDGEISVEVNFLAEDTPQIRCSVTDSGRGIAKDKLTTIFAPFTQEDDSITRHFGGTGLGLAICKQLIEMMRGTLSVNSTKGLGSKFEFIIPVVLPDEQPEPVQCLQFSLLVANGTSYVAAIRREYQRLGTEWAEAQTVADLTMMEFSKPVSHVVYCQSLTQRSEGDIALLRQRFPHASIIFCQHHLFTHRSQVDNVDGWVTLPFLGTRFERLLANQSDVAPGAVDRTVLEQSPAAEPSSSCILIVEDNLMNQKIATFFLEKAGLSYVIVSNGQEAVDAVTQGGRFAAILMDCMMPVMDGFTATRRIRQWEEENGMANTPIIALTASVLDEDIAHCFEAGMDAYLPKPYKSKQLFDIFNELEVA</sequence>
<evidence type="ECO:0000259" key="15">
    <source>
        <dbReference type="PROSITE" id="PS50110"/>
    </source>
</evidence>
<dbReference type="KEGG" id="vos:KNV97_03395"/>
<accession>A0A975YLB9</accession>
<dbReference type="CDD" id="cd00082">
    <property type="entry name" value="HisKA"/>
    <property type="match status" value="1"/>
</dbReference>
<dbReference type="PANTHER" id="PTHR45339">
    <property type="entry name" value="HYBRID SIGNAL TRANSDUCTION HISTIDINE KINASE J"/>
    <property type="match status" value="1"/>
</dbReference>